<dbReference type="GO" id="GO:0016616">
    <property type="term" value="F:oxidoreductase activity, acting on the CH-OH group of donors, NAD or NADP as acceptor"/>
    <property type="evidence" value="ECO:0007669"/>
    <property type="project" value="TreeGrafter"/>
</dbReference>
<evidence type="ECO:0000313" key="4">
    <source>
        <dbReference type="EMBL" id="KAG6002015.1"/>
    </source>
</evidence>
<proteinExistence type="inferred from homology"/>
<dbReference type="SUPFAM" id="SSF51735">
    <property type="entry name" value="NAD(P)-binding Rossmann-fold domains"/>
    <property type="match status" value="1"/>
</dbReference>
<evidence type="ECO:0000313" key="5">
    <source>
        <dbReference type="Proteomes" id="UP000748025"/>
    </source>
</evidence>
<protein>
    <recommendedName>
        <fullName evidence="3">NAD-dependent epimerase/dehydratase domain-containing protein</fullName>
    </recommendedName>
</protein>
<evidence type="ECO:0000256" key="2">
    <source>
        <dbReference type="ARBA" id="ARBA00023445"/>
    </source>
</evidence>
<dbReference type="OrthoDB" id="2735536at2759"/>
<evidence type="ECO:0000256" key="1">
    <source>
        <dbReference type="ARBA" id="ARBA00023002"/>
    </source>
</evidence>
<dbReference type="EMBL" id="SRPW01001374">
    <property type="protein sequence ID" value="KAG6002015.1"/>
    <property type="molecule type" value="Genomic_DNA"/>
</dbReference>
<organism evidence="4 5">
    <name type="scientific">Claviceps pusilla</name>
    <dbReference type="NCBI Taxonomy" id="123648"/>
    <lineage>
        <taxon>Eukaryota</taxon>
        <taxon>Fungi</taxon>
        <taxon>Dikarya</taxon>
        <taxon>Ascomycota</taxon>
        <taxon>Pezizomycotina</taxon>
        <taxon>Sordariomycetes</taxon>
        <taxon>Hypocreomycetidae</taxon>
        <taxon>Hypocreales</taxon>
        <taxon>Clavicipitaceae</taxon>
        <taxon>Claviceps</taxon>
    </lineage>
</organism>
<accession>A0A9P7SZD2</accession>
<dbReference type="InterPro" id="IPR001509">
    <property type="entry name" value="Epimerase_deHydtase"/>
</dbReference>
<keyword evidence="5" id="KW-1185">Reference proteome</keyword>
<dbReference type="AlphaFoldDB" id="A0A9P7SZD2"/>
<feature type="domain" description="NAD-dependent epimerase/dehydratase" evidence="3">
    <location>
        <begin position="20"/>
        <end position="268"/>
    </location>
</feature>
<dbReference type="Proteomes" id="UP000748025">
    <property type="component" value="Unassembled WGS sequence"/>
</dbReference>
<comment type="similarity">
    <text evidence="2">Belongs to the NAD(P)-dependent epimerase/dehydratase family. Dihydroflavonol-4-reductase subfamily.</text>
</comment>
<name>A0A9P7SZD2_9HYPO</name>
<dbReference type="Pfam" id="PF01370">
    <property type="entry name" value="Epimerase"/>
    <property type="match status" value="1"/>
</dbReference>
<gene>
    <name evidence="4" type="ORF">E4U43_001193</name>
</gene>
<comment type="caution">
    <text evidence="4">The sequence shown here is derived from an EMBL/GenBank/DDBJ whole genome shotgun (WGS) entry which is preliminary data.</text>
</comment>
<dbReference type="Gene3D" id="3.40.50.720">
    <property type="entry name" value="NAD(P)-binding Rossmann-like Domain"/>
    <property type="match status" value="1"/>
</dbReference>
<dbReference type="InterPro" id="IPR050425">
    <property type="entry name" value="NAD(P)_dehydrat-like"/>
</dbReference>
<dbReference type="PANTHER" id="PTHR10366:SF564">
    <property type="entry name" value="STEROL-4-ALPHA-CARBOXYLATE 3-DEHYDROGENASE, DECARBOXYLATING"/>
    <property type="match status" value="1"/>
</dbReference>
<sequence>MSILVLYNYPLLTTDAIKSATGMVGFKTLMVLLKRGHLVRAAVRTQAGFDRIRSLECIRGYTSQLSSIVVPDNTVPGAYDEAVRGATFVIHVASPVSAGTSKTEAELRESMIRPAVQGTIGLLTAAKKTGNVERVVITGSLASIASRDRMASGEVIDENTLDVDTDCPLQPSNAYSVSKALALTAIKDFVQLESPNFTVINIFPVFVLGRDDSVTDVETIARKGTNSLLLRPLLGIRQDIPLGGSTVHIDDVAEMHVRALDDSIRGNEDFIAAAGPMEWADSFDIVKRRFPKEYGEGVFAFDDAVRPVTSTINADNSKARRMLGMEFKSFEEQVVSLVGHYLELRGSVKNG</sequence>
<keyword evidence="1" id="KW-0560">Oxidoreductase</keyword>
<dbReference type="InterPro" id="IPR036291">
    <property type="entry name" value="NAD(P)-bd_dom_sf"/>
</dbReference>
<dbReference type="PANTHER" id="PTHR10366">
    <property type="entry name" value="NAD DEPENDENT EPIMERASE/DEHYDRATASE"/>
    <property type="match status" value="1"/>
</dbReference>
<evidence type="ECO:0000259" key="3">
    <source>
        <dbReference type="Pfam" id="PF01370"/>
    </source>
</evidence>
<reference evidence="4" key="1">
    <citation type="journal article" date="2020" name="bioRxiv">
        <title>Whole genome comparisons of ergot fungi reveals the divergence and evolution of species within the genus Claviceps are the result of varying mechanisms driving genome evolution and host range expansion.</title>
        <authorList>
            <person name="Wyka S.A."/>
            <person name="Mondo S.J."/>
            <person name="Liu M."/>
            <person name="Dettman J."/>
            <person name="Nalam V."/>
            <person name="Broders K.D."/>
        </authorList>
    </citation>
    <scope>NUCLEOTIDE SEQUENCE</scope>
    <source>
        <strain evidence="4">CCC 602</strain>
    </source>
</reference>